<dbReference type="PROSITE" id="PS51318">
    <property type="entry name" value="TAT"/>
    <property type="match status" value="1"/>
</dbReference>
<dbReference type="InterPro" id="IPR006311">
    <property type="entry name" value="TAT_signal"/>
</dbReference>
<organism evidence="5 6">
    <name type="scientific">Caulobacter flavus</name>
    <dbReference type="NCBI Taxonomy" id="1679497"/>
    <lineage>
        <taxon>Bacteria</taxon>
        <taxon>Pseudomonadati</taxon>
        <taxon>Pseudomonadota</taxon>
        <taxon>Alphaproteobacteria</taxon>
        <taxon>Caulobacterales</taxon>
        <taxon>Caulobacteraceae</taxon>
        <taxon>Caulobacter</taxon>
    </lineage>
</organism>
<gene>
    <name evidence="4" type="ORF">C1707_17980</name>
    <name evidence="5" type="ORF">CFHF_10950</name>
</gene>
<keyword evidence="1" id="KW-0472">Membrane</keyword>
<dbReference type="GO" id="GO:0016989">
    <property type="term" value="F:sigma factor antagonist activity"/>
    <property type="evidence" value="ECO:0007669"/>
    <property type="project" value="TreeGrafter"/>
</dbReference>
<keyword evidence="1" id="KW-0812">Transmembrane</keyword>
<evidence type="ECO:0000313" key="7">
    <source>
        <dbReference type="Proteomes" id="UP000281192"/>
    </source>
</evidence>
<dbReference type="InterPro" id="IPR012373">
    <property type="entry name" value="Ferrdict_sens_TM"/>
</dbReference>
<dbReference type="RefSeq" id="WP_101713048.1">
    <property type="nucleotide sequence ID" value="NZ_CP026100.1"/>
</dbReference>
<dbReference type="OrthoDB" id="7183534at2"/>
<feature type="domain" description="FecR N-terminal" evidence="3">
    <location>
        <begin position="9"/>
        <end position="47"/>
    </location>
</feature>
<sequence>MADRKPSDDEAARWFAKADRGPLSGEDRKAFLEWLKAPGNADAYQETADAWSTLGAAKGADSLMAMRAAALREASGLSRRRAILGLGGALAAAGAGGAAFLAAGAAGATIRTGAGERLTAPLPDGSSVTLAPLSTVRVRYDEARRRVRLVEGQAYFDARSAPGRPFEVIVGDQRAQGSGGRFQVTKQGETAQILIEDGVLDVAADTGARQRLTTGQMVSGLVGAKRVTAVDLDELTAWREGRLVFNDAPLPQVAAAFNRYSSDRLALAHDARLDAIRISGSFRYDGTREFAQALAAGFGVRVRQLDETTWEIDG</sequence>
<keyword evidence="7" id="KW-1185">Reference proteome</keyword>
<dbReference type="Pfam" id="PF16220">
    <property type="entry name" value="DUF4880"/>
    <property type="match status" value="1"/>
</dbReference>
<dbReference type="InterPro" id="IPR032623">
    <property type="entry name" value="FecR_N"/>
</dbReference>
<reference evidence="5 6" key="1">
    <citation type="submission" date="2017-12" db="EMBL/GenBank/DDBJ databases">
        <title>The genome sequence of Caulobacter flavus CGMCC1 15093.</title>
        <authorList>
            <person name="Gao J."/>
            <person name="Mao X."/>
            <person name="Sun J."/>
        </authorList>
    </citation>
    <scope>NUCLEOTIDE SEQUENCE [LARGE SCALE GENOMIC DNA]</scope>
    <source>
        <strain evidence="5 6">CGMCC1 15093</strain>
    </source>
</reference>
<evidence type="ECO:0000313" key="5">
    <source>
        <dbReference type="EMBL" id="PLR16552.1"/>
    </source>
</evidence>
<dbReference type="AlphaFoldDB" id="A0A2N5CU84"/>
<evidence type="ECO:0000313" key="6">
    <source>
        <dbReference type="Proteomes" id="UP000234483"/>
    </source>
</evidence>
<feature type="domain" description="FecR protein" evidence="2">
    <location>
        <begin position="109"/>
        <end position="198"/>
    </location>
</feature>
<dbReference type="PANTHER" id="PTHR30273:SF2">
    <property type="entry name" value="PROTEIN FECR"/>
    <property type="match status" value="1"/>
</dbReference>
<dbReference type="Gene3D" id="2.60.120.1440">
    <property type="match status" value="1"/>
</dbReference>
<name>A0A2N5CU84_9CAUL</name>
<dbReference type="Pfam" id="PF04773">
    <property type="entry name" value="FecR"/>
    <property type="match status" value="1"/>
</dbReference>
<dbReference type="KEGG" id="cfh:C1707_17980"/>
<dbReference type="EMBL" id="CP026100">
    <property type="protein sequence ID" value="AYV47996.1"/>
    <property type="molecule type" value="Genomic_DNA"/>
</dbReference>
<dbReference type="PIRSF" id="PIRSF018266">
    <property type="entry name" value="FecR"/>
    <property type="match status" value="1"/>
</dbReference>
<evidence type="ECO:0000313" key="4">
    <source>
        <dbReference type="EMBL" id="AYV47996.1"/>
    </source>
</evidence>
<dbReference type="EMBL" id="PJRQ01000020">
    <property type="protein sequence ID" value="PLR16552.1"/>
    <property type="molecule type" value="Genomic_DNA"/>
</dbReference>
<accession>A0A2N5CU84</accession>
<dbReference type="Proteomes" id="UP000281192">
    <property type="component" value="Chromosome"/>
</dbReference>
<evidence type="ECO:0000256" key="1">
    <source>
        <dbReference type="SAM" id="Phobius"/>
    </source>
</evidence>
<evidence type="ECO:0000259" key="3">
    <source>
        <dbReference type="Pfam" id="PF16220"/>
    </source>
</evidence>
<dbReference type="PANTHER" id="PTHR30273">
    <property type="entry name" value="PERIPLASMIC SIGNAL SENSOR AND SIGMA FACTOR ACTIVATOR FECR-RELATED"/>
    <property type="match status" value="1"/>
</dbReference>
<evidence type="ECO:0000259" key="2">
    <source>
        <dbReference type="Pfam" id="PF04773"/>
    </source>
</evidence>
<dbReference type="Proteomes" id="UP000234483">
    <property type="component" value="Unassembled WGS sequence"/>
</dbReference>
<protein>
    <submittedName>
        <fullName evidence="5">Iron dicitrate transport regulator FecR</fullName>
    </submittedName>
</protein>
<reference evidence="4 7" key="2">
    <citation type="submission" date="2018-01" db="EMBL/GenBank/DDBJ databases">
        <title>Complete genome sequence of Caulobacter flavus RHGG3.</title>
        <authorList>
            <person name="Yang E."/>
        </authorList>
    </citation>
    <scope>NUCLEOTIDE SEQUENCE [LARGE SCALE GENOMIC DNA]</scope>
    <source>
        <strain evidence="4 7">RHGG3</strain>
    </source>
</reference>
<proteinExistence type="predicted"/>
<dbReference type="InterPro" id="IPR006860">
    <property type="entry name" value="FecR"/>
</dbReference>
<keyword evidence="1" id="KW-1133">Transmembrane helix</keyword>
<feature type="transmembrane region" description="Helical" evidence="1">
    <location>
        <begin position="82"/>
        <end position="103"/>
    </location>
</feature>